<accession>A0A0V1MKA2</accession>
<dbReference type="Proteomes" id="UP000054843">
    <property type="component" value="Unassembled WGS sequence"/>
</dbReference>
<feature type="region of interest" description="Disordered" evidence="1">
    <location>
        <begin position="36"/>
        <end position="62"/>
    </location>
</feature>
<comment type="caution">
    <text evidence="2">The sequence shown here is derived from an EMBL/GenBank/DDBJ whole genome shotgun (WGS) entry which is preliminary data.</text>
</comment>
<dbReference type="EMBL" id="JYDO01000081">
    <property type="protein sequence ID" value="KRZ72278.1"/>
    <property type="molecule type" value="Genomic_DNA"/>
</dbReference>
<reference evidence="2 3" key="1">
    <citation type="submission" date="2015-01" db="EMBL/GenBank/DDBJ databases">
        <title>Evolution of Trichinella species and genotypes.</title>
        <authorList>
            <person name="Korhonen P.K."/>
            <person name="Edoardo P."/>
            <person name="Giuseppe L.R."/>
            <person name="Gasser R.B."/>
        </authorList>
    </citation>
    <scope>NUCLEOTIDE SEQUENCE [LARGE SCALE GENOMIC DNA]</scope>
    <source>
        <strain evidence="2">ISS1980</strain>
    </source>
</reference>
<evidence type="ECO:0000313" key="2">
    <source>
        <dbReference type="EMBL" id="KRZ72278.1"/>
    </source>
</evidence>
<name>A0A0V1MKA2_9BILA</name>
<gene>
    <name evidence="2" type="ORF">T10_6894</name>
</gene>
<feature type="compositionally biased region" description="Polar residues" evidence="1">
    <location>
        <begin position="47"/>
        <end position="62"/>
    </location>
</feature>
<dbReference type="AlphaFoldDB" id="A0A0V1MKA2"/>
<organism evidence="2 3">
    <name type="scientific">Trichinella papuae</name>
    <dbReference type="NCBI Taxonomy" id="268474"/>
    <lineage>
        <taxon>Eukaryota</taxon>
        <taxon>Metazoa</taxon>
        <taxon>Ecdysozoa</taxon>
        <taxon>Nematoda</taxon>
        <taxon>Enoplea</taxon>
        <taxon>Dorylaimia</taxon>
        <taxon>Trichinellida</taxon>
        <taxon>Trichinellidae</taxon>
        <taxon>Trichinella</taxon>
    </lineage>
</organism>
<proteinExistence type="predicted"/>
<protein>
    <submittedName>
        <fullName evidence="2">Uncharacterized protein</fullName>
    </submittedName>
</protein>
<evidence type="ECO:0000313" key="3">
    <source>
        <dbReference type="Proteomes" id="UP000054843"/>
    </source>
</evidence>
<keyword evidence="3" id="KW-1185">Reference proteome</keyword>
<evidence type="ECO:0000256" key="1">
    <source>
        <dbReference type="SAM" id="MobiDB-lite"/>
    </source>
</evidence>
<sequence>MLVNRRNIRGCSNVYAECTASFKAVMWTTLEVKTVDPSKTSHRKLPSGSTSGIQNGKTAISN</sequence>